<accession>A0A1G8ETD3</accession>
<proteinExistence type="predicted"/>
<dbReference type="Proteomes" id="UP000181870">
    <property type="component" value="Unassembled WGS sequence"/>
</dbReference>
<dbReference type="RefSeq" id="WP_074636891.1">
    <property type="nucleotide sequence ID" value="NZ_FNDO01000011.1"/>
</dbReference>
<dbReference type="EMBL" id="FNDO01000011">
    <property type="protein sequence ID" value="SDH73153.1"/>
    <property type="molecule type" value="Genomic_DNA"/>
</dbReference>
<sequence>MSLFDTILANHHLEKCPLPLWRIKVTDDEYETLKLTLAKETRMIGRMPFMSVTRECTLLYAEYWRREYSEGSHSKQMVFNCLPDANPYLLITGDKVDMCEQLYLAARKGAKNLGIEILSFENTHYVESLLYQGGLPMKLIVGSDTYGVWERFVRGLVFKNVNFDELDLGTVASNSTSMRMYCNQICDAVDARQFLLLPFHAEDETNPWYQFLINRFKSIRRRERMSHPFTLDWEFVINDVDKKISAKYDMKGVQKLSEVFVEQQKLGKTESISVSVLRNGKVADGFDYYNLFCRYAVRSKRPYNIGDVISLYIHNQEQPHISETLDMETPHLLYRCIDGSYHMGNQIGKEESFLLIPEGWVVENPHCEIDNYKWNDVVFRGFHISADHTDDVIVTGPDGAITYGCNNVLYWTEIFSSPLAYMGIVDEFVYDVPNTRFTLCHDGEENVVKQFDRPVEYRSKWEKVWTNEPSYGEIFVRAKASDSTFVTPTKVFNIGDGLKIHFIEANDSSCQIRVEWPYGKIACPCGTKHVNDIWIIKKEDCEDKHKLPFIFTPEHNHLNAFTLHIKAPFKEFSIEDEQGNPIKSGCTIPYADMDKYQYHLVGINIRKLQFGNEERSLKWIGNTLYMYNISTKTAMPYEGNFSRLFGSREILRTMLDKTAMSMLEAIIPVKIELSDGQLLTLTIKEAPFRPREEEGKLTISCNWRPIEYKHTLKLLSLDEPTISPIDLPYDNDNGYVVPEEIRKWGKTLVIGRSRGRICPTMIDLTQDLTSEARKSNRDSAIQRINNELNSATIGDSTWSRILAWFDNCQKYDIPASSLLDLMCVGNNQDDLIRFAFMLWTMKDDKELLIDRLQIFAKDLAFQWFWLTPKVNGIFRTIEPFIGDPSSPAVIKVFSQWAINKGKIELIYTINTETYFMNFMDCMQDLLNEFVVWFKKLCLASACDTYVINKKEEVEFYANQIINEPKALCYSQVYEDMYVELNQDELDDDTRKFFDKYAEGGKSHNEAWMYKRVNILYRHLIGEENIFEMPLKVRRSIAFCYQSTTPLFIVALNNKLVTKNYQ</sequence>
<gene>
    <name evidence="1" type="ORF">SAMN05192582_101181</name>
</gene>
<protein>
    <submittedName>
        <fullName evidence="1">Uncharacterized protein</fullName>
    </submittedName>
</protein>
<organism evidence="1 2">
    <name type="scientific">Bacteroides ovatus</name>
    <dbReference type="NCBI Taxonomy" id="28116"/>
    <lineage>
        <taxon>Bacteria</taxon>
        <taxon>Pseudomonadati</taxon>
        <taxon>Bacteroidota</taxon>
        <taxon>Bacteroidia</taxon>
        <taxon>Bacteroidales</taxon>
        <taxon>Bacteroidaceae</taxon>
        <taxon>Bacteroides</taxon>
    </lineage>
</organism>
<evidence type="ECO:0000313" key="1">
    <source>
        <dbReference type="EMBL" id="SDH73153.1"/>
    </source>
</evidence>
<dbReference type="AlphaFoldDB" id="A0A1G8ETD3"/>
<reference evidence="1 2" key="1">
    <citation type="submission" date="2016-10" db="EMBL/GenBank/DDBJ databases">
        <authorList>
            <person name="de Groot N.N."/>
        </authorList>
    </citation>
    <scope>NUCLEOTIDE SEQUENCE [LARGE SCALE GENOMIC DNA]</scope>
    <source>
        <strain evidence="1 2">NLAE-zl-C57</strain>
    </source>
</reference>
<name>A0A1G8ETD3_BACOV</name>
<evidence type="ECO:0000313" key="2">
    <source>
        <dbReference type="Proteomes" id="UP000181870"/>
    </source>
</evidence>